<dbReference type="AlphaFoldDB" id="A0ABD1FDK3"/>
<dbReference type="Proteomes" id="UP001566132">
    <property type="component" value="Unassembled WGS sequence"/>
</dbReference>
<organism evidence="1 2">
    <name type="scientific">Hypothenemus hampei</name>
    <name type="common">Coffee berry borer</name>
    <dbReference type="NCBI Taxonomy" id="57062"/>
    <lineage>
        <taxon>Eukaryota</taxon>
        <taxon>Metazoa</taxon>
        <taxon>Ecdysozoa</taxon>
        <taxon>Arthropoda</taxon>
        <taxon>Hexapoda</taxon>
        <taxon>Insecta</taxon>
        <taxon>Pterygota</taxon>
        <taxon>Neoptera</taxon>
        <taxon>Endopterygota</taxon>
        <taxon>Coleoptera</taxon>
        <taxon>Polyphaga</taxon>
        <taxon>Cucujiformia</taxon>
        <taxon>Curculionidae</taxon>
        <taxon>Scolytinae</taxon>
        <taxon>Hypothenemus</taxon>
    </lineage>
</organism>
<name>A0ABD1FDK3_HYPHA</name>
<sequence>MIPHENSDAFAYSSSSSSPICYDRELEECLLKFEDAAKRETYHLLNTTYSTDAYQIECGLSPARTFSPVVALSQTSKINKITFSEFEWITFINLIQEKICDFFNEPTVMGDVVTLPCGDFAEVSQIIGFKNTDGDFGKVLKIVKHAVSYYLTENDVLQILDTDLNLIRPRLTILNDLNFCAYYYNVIDLLKSWCNVNNVVDKKAMLEWYILFCDTSYTGNMLLISSLREYIYYYNDKVLQNLCKDFQPHSLHSNLQVTFFLNMNNFISVTVVLTLLLSMMDSMQNLIDLLAGNKDIKHLTSEDLKYLPLDYFLNHVHCVNLLTIWGKLPYEYTSNYKLQIRLPCFVHYNQPEFQTHIDGPPSSQNTCPHCVQASTYQ</sequence>
<protein>
    <submittedName>
        <fullName evidence="1">Uncharacterized protein</fullName>
    </submittedName>
</protein>
<proteinExistence type="predicted"/>
<gene>
    <name evidence="1" type="ORF">ABEB36_000002</name>
</gene>
<keyword evidence="2" id="KW-1185">Reference proteome</keyword>
<reference evidence="1 2" key="1">
    <citation type="submission" date="2024-05" db="EMBL/GenBank/DDBJ databases">
        <title>Genetic variation in Jamaican populations of the coffee berry borer (Hypothenemus hampei).</title>
        <authorList>
            <person name="Errbii M."/>
            <person name="Myrie A."/>
        </authorList>
    </citation>
    <scope>NUCLEOTIDE SEQUENCE [LARGE SCALE GENOMIC DNA]</scope>
    <source>
        <strain evidence="1">JA-Hopewell-2020-01-JO</strain>
        <tissue evidence="1">Whole body</tissue>
    </source>
</reference>
<evidence type="ECO:0000313" key="2">
    <source>
        <dbReference type="Proteomes" id="UP001566132"/>
    </source>
</evidence>
<evidence type="ECO:0000313" key="1">
    <source>
        <dbReference type="EMBL" id="KAL1516078.1"/>
    </source>
</evidence>
<comment type="caution">
    <text evidence="1">The sequence shown here is derived from an EMBL/GenBank/DDBJ whole genome shotgun (WGS) entry which is preliminary data.</text>
</comment>
<dbReference type="EMBL" id="JBDJPC010000001">
    <property type="protein sequence ID" value="KAL1516078.1"/>
    <property type="molecule type" value="Genomic_DNA"/>
</dbReference>
<accession>A0ABD1FDK3</accession>